<dbReference type="InterPro" id="IPR051682">
    <property type="entry name" value="Mito_Persulfide_Diox"/>
</dbReference>
<keyword evidence="4" id="KW-1185">Reference proteome</keyword>
<proteinExistence type="predicted"/>
<feature type="domain" description="Metallo-beta-lactamase" evidence="2">
    <location>
        <begin position="14"/>
        <end position="204"/>
    </location>
</feature>
<dbReference type="Proteomes" id="UP001521137">
    <property type="component" value="Unassembled WGS sequence"/>
</dbReference>
<protein>
    <submittedName>
        <fullName evidence="3">MBL fold metallo-hydrolase</fullName>
    </submittedName>
</protein>
<dbReference type="Gene3D" id="3.60.15.10">
    <property type="entry name" value="Ribonuclease Z/Hydroxyacylglutathione hydrolase-like"/>
    <property type="match status" value="1"/>
</dbReference>
<dbReference type="CDD" id="cd07724">
    <property type="entry name" value="POD-like_MBL-fold"/>
    <property type="match status" value="1"/>
</dbReference>
<dbReference type="PANTHER" id="PTHR43084:SF1">
    <property type="entry name" value="PERSULFIDE DIOXYGENASE ETHE1, MITOCHONDRIAL"/>
    <property type="match status" value="1"/>
</dbReference>
<dbReference type="SMART" id="SM00849">
    <property type="entry name" value="Lactamase_B"/>
    <property type="match status" value="1"/>
</dbReference>
<reference evidence="3 4" key="1">
    <citation type="submission" date="2022-01" db="EMBL/GenBank/DDBJ databases">
        <title>Paraglaciecola sp. G1-23.</title>
        <authorList>
            <person name="Jin M.S."/>
            <person name="Han D.M."/>
            <person name="Kim H.M."/>
            <person name="Jeon C.O."/>
        </authorList>
    </citation>
    <scope>NUCLEOTIDE SEQUENCE [LARGE SCALE GENOMIC DNA]</scope>
    <source>
        <strain evidence="3 4">G1-23</strain>
    </source>
</reference>
<dbReference type="EMBL" id="JAKGAS010000013">
    <property type="protein sequence ID" value="MCF2950004.1"/>
    <property type="molecule type" value="Genomic_DNA"/>
</dbReference>
<organism evidence="3 4">
    <name type="scientific">Paraglaciecola algarum</name>
    <dbReference type="NCBI Taxonomy" id="3050085"/>
    <lineage>
        <taxon>Bacteria</taxon>
        <taxon>Pseudomonadati</taxon>
        <taxon>Pseudomonadota</taxon>
        <taxon>Gammaproteobacteria</taxon>
        <taxon>Alteromonadales</taxon>
        <taxon>Alteromonadaceae</taxon>
        <taxon>Paraglaciecola</taxon>
    </lineage>
</organism>
<dbReference type="InterPro" id="IPR001279">
    <property type="entry name" value="Metallo-B-lactamas"/>
</dbReference>
<sequence>MAVSVNAFFHQGTGTASYVVVDSSQTYAVVIDSVLDLDMGSGRVSSTIADQQLAFIQKHKLELVWILETHAHADHLTAAHYLKQQTQAPVAIGEGILQVQRHFSSLFSKHPALADEASGFDHLVKDQEVLTFGDSEIQVLSTPGHTDDSVSYLIDNNLFVGDTLFMPDGGTARCDFPGGDAAKLWASIEKIHKLTDDTIIWVCHDYQPDGREVQIQTTVAQSKAHNIHINQDTKKQDYISMRNKRDAGLAAPKLLYPSLQVNLWGGLLPEPKTNGKRYICTPITENYGEKS</sequence>
<accession>A0ABS9DE14</accession>
<dbReference type="SUPFAM" id="SSF56281">
    <property type="entry name" value="Metallo-hydrolase/oxidoreductase"/>
    <property type="match status" value="1"/>
</dbReference>
<dbReference type="InterPro" id="IPR044528">
    <property type="entry name" value="POD-like_MBL-fold"/>
</dbReference>
<evidence type="ECO:0000313" key="3">
    <source>
        <dbReference type="EMBL" id="MCF2950004.1"/>
    </source>
</evidence>
<comment type="caution">
    <text evidence="3">The sequence shown here is derived from an EMBL/GenBank/DDBJ whole genome shotgun (WGS) entry which is preliminary data.</text>
</comment>
<dbReference type="RefSeq" id="WP_235314106.1">
    <property type="nucleotide sequence ID" value="NZ_JAKGAS010000013.1"/>
</dbReference>
<evidence type="ECO:0000313" key="4">
    <source>
        <dbReference type="Proteomes" id="UP001521137"/>
    </source>
</evidence>
<dbReference type="InterPro" id="IPR036866">
    <property type="entry name" value="RibonucZ/Hydroxyglut_hydro"/>
</dbReference>
<evidence type="ECO:0000256" key="1">
    <source>
        <dbReference type="ARBA" id="ARBA00022723"/>
    </source>
</evidence>
<dbReference type="PANTHER" id="PTHR43084">
    <property type="entry name" value="PERSULFIDE DIOXYGENASE ETHE1"/>
    <property type="match status" value="1"/>
</dbReference>
<keyword evidence="1" id="KW-0479">Metal-binding</keyword>
<evidence type="ECO:0000259" key="2">
    <source>
        <dbReference type="SMART" id="SM00849"/>
    </source>
</evidence>
<gene>
    <name evidence="3" type="ORF">L0668_17935</name>
</gene>
<name>A0ABS9DE14_9ALTE</name>
<dbReference type="Pfam" id="PF00753">
    <property type="entry name" value="Lactamase_B"/>
    <property type="match status" value="1"/>
</dbReference>